<feature type="chain" id="PRO_5042947768" evidence="1">
    <location>
        <begin position="17"/>
        <end position="172"/>
    </location>
</feature>
<dbReference type="PANTHER" id="PTHR40640:SF1">
    <property type="entry name" value="ANCHORED GLYCOPROTEIN, PUTATIVE (AFU_ORTHOLOGUE AFUA_8G04860)-RELATED"/>
    <property type="match status" value="1"/>
</dbReference>
<comment type="caution">
    <text evidence="2">The sequence shown here is derived from an EMBL/GenBank/DDBJ whole genome shotgun (WGS) entry which is preliminary data.</text>
</comment>
<dbReference type="EMBL" id="MU863642">
    <property type="protein sequence ID" value="KAK4100280.1"/>
    <property type="molecule type" value="Genomic_DNA"/>
</dbReference>
<organism evidence="2 3">
    <name type="scientific">Parathielavia hyrcaniae</name>
    <dbReference type="NCBI Taxonomy" id="113614"/>
    <lineage>
        <taxon>Eukaryota</taxon>
        <taxon>Fungi</taxon>
        <taxon>Dikarya</taxon>
        <taxon>Ascomycota</taxon>
        <taxon>Pezizomycotina</taxon>
        <taxon>Sordariomycetes</taxon>
        <taxon>Sordariomycetidae</taxon>
        <taxon>Sordariales</taxon>
        <taxon>Chaetomiaceae</taxon>
        <taxon>Parathielavia</taxon>
    </lineage>
</organism>
<keyword evidence="3" id="KW-1185">Reference proteome</keyword>
<dbReference type="AlphaFoldDB" id="A0AAN6Q217"/>
<evidence type="ECO:0000256" key="1">
    <source>
        <dbReference type="SAM" id="SignalP"/>
    </source>
</evidence>
<name>A0AAN6Q217_9PEZI</name>
<dbReference type="PANTHER" id="PTHR40640">
    <property type="entry name" value="ANCHORED GLYCOPROTEIN, PUTATIVE (AFU_ORTHOLOGUE AFUA_8G04860)-RELATED"/>
    <property type="match status" value="1"/>
</dbReference>
<evidence type="ECO:0000313" key="2">
    <source>
        <dbReference type="EMBL" id="KAK4100280.1"/>
    </source>
</evidence>
<feature type="signal peptide" evidence="1">
    <location>
        <begin position="1"/>
        <end position="16"/>
    </location>
</feature>
<evidence type="ECO:0000313" key="3">
    <source>
        <dbReference type="Proteomes" id="UP001305647"/>
    </source>
</evidence>
<gene>
    <name evidence="2" type="ORF">N658DRAFT_106065</name>
</gene>
<dbReference type="Proteomes" id="UP001305647">
    <property type="component" value="Unassembled WGS sequence"/>
</dbReference>
<reference evidence="2" key="1">
    <citation type="journal article" date="2023" name="Mol. Phylogenet. Evol.">
        <title>Genome-scale phylogeny and comparative genomics of the fungal order Sordariales.</title>
        <authorList>
            <person name="Hensen N."/>
            <person name="Bonometti L."/>
            <person name="Westerberg I."/>
            <person name="Brannstrom I.O."/>
            <person name="Guillou S."/>
            <person name="Cros-Aarteil S."/>
            <person name="Calhoun S."/>
            <person name="Haridas S."/>
            <person name="Kuo A."/>
            <person name="Mondo S."/>
            <person name="Pangilinan J."/>
            <person name="Riley R."/>
            <person name="LaButti K."/>
            <person name="Andreopoulos B."/>
            <person name="Lipzen A."/>
            <person name="Chen C."/>
            <person name="Yan M."/>
            <person name="Daum C."/>
            <person name="Ng V."/>
            <person name="Clum A."/>
            <person name="Steindorff A."/>
            <person name="Ohm R.A."/>
            <person name="Martin F."/>
            <person name="Silar P."/>
            <person name="Natvig D.O."/>
            <person name="Lalanne C."/>
            <person name="Gautier V."/>
            <person name="Ament-Velasquez S.L."/>
            <person name="Kruys A."/>
            <person name="Hutchinson M.I."/>
            <person name="Powell A.J."/>
            <person name="Barry K."/>
            <person name="Miller A.N."/>
            <person name="Grigoriev I.V."/>
            <person name="Debuchy R."/>
            <person name="Gladieux P."/>
            <person name="Hiltunen Thoren M."/>
            <person name="Johannesson H."/>
        </authorList>
    </citation>
    <scope>NUCLEOTIDE SEQUENCE</scope>
    <source>
        <strain evidence="2">CBS 757.83</strain>
    </source>
</reference>
<accession>A0AAN6Q217</accession>
<sequence>MKRASSLLLAAGLAAAQSTTVVDILMPMADPQTLLASVISADATATSYFISCPTVTSSEECGFADGLEVLNGPSTMNYAMTISETYTLSADCQLQPTANLGVCTASMISGASTSTTVDTLSDYSSFFIPVTVTAGLERLSATTTPSTGGMPQITQNAVLAGAAALVGGAMLL</sequence>
<proteinExistence type="predicted"/>
<keyword evidence="1" id="KW-0732">Signal</keyword>
<protein>
    <submittedName>
        <fullName evidence="2">Uncharacterized protein</fullName>
    </submittedName>
</protein>
<reference evidence="2" key="2">
    <citation type="submission" date="2023-05" db="EMBL/GenBank/DDBJ databases">
        <authorList>
            <consortium name="Lawrence Berkeley National Laboratory"/>
            <person name="Steindorff A."/>
            <person name="Hensen N."/>
            <person name="Bonometti L."/>
            <person name="Westerberg I."/>
            <person name="Brannstrom I.O."/>
            <person name="Guillou S."/>
            <person name="Cros-Aarteil S."/>
            <person name="Calhoun S."/>
            <person name="Haridas S."/>
            <person name="Kuo A."/>
            <person name="Mondo S."/>
            <person name="Pangilinan J."/>
            <person name="Riley R."/>
            <person name="Labutti K."/>
            <person name="Andreopoulos B."/>
            <person name="Lipzen A."/>
            <person name="Chen C."/>
            <person name="Yanf M."/>
            <person name="Daum C."/>
            <person name="Ng V."/>
            <person name="Clum A."/>
            <person name="Ohm R."/>
            <person name="Martin F."/>
            <person name="Silar P."/>
            <person name="Natvig D."/>
            <person name="Lalanne C."/>
            <person name="Gautier V."/>
            <person name="Ament-Velasquez S.L."/>
            <person name="Kruys A."/>
            <person name="Hutchinson M.I."/>
            <person name="Powell A.J."/>
            <person name="Barry K."/>
            <person name="Miller A.N."/>
            <person name="Grigoriev I.V."/>
            <person name="Debuchy R."/>
            <person name="Gladieux P."/>
            <person name="Thoren M.H."/>
            <person name="Johannesson H."/>
        </authorList>
    </citation>
    <scope>NUCLEOTIDE SEQUENCE</scope>
    <source>
        <strain evidence="2">CBS 757.83</strain>
    </source>
</reference>